<proteinExistence type="predicted"/>
<name>A0A126Q259_ALTMA</name>
<reference evidence="2 4" key="2">
    <citation type="submission" date="2016-09" db="EMBL/GenBank/DDBJ databases">
        <title>Draft Genome Sequence of four Alteromonas macleodii strains isolated from copper coupons and grown long-term at elevated copper levels.</title>
        <authorList>
            <person name="Cusick K."/>
            <person name="Dale J."/>
            <person name="Little B."/>
            <person name="Biffinger J."/>
        </authorList>
    </citation>
    <scope>NUCLEOTIDE SEQUENCE [LARGE SCALE GENOMIC DNA]</scope>
    <source>
        <strain evidence="2 4">KCP01</strain>
    </source>
</reference>
<evidence type="ECO:0000313" key="4">
    <source>
        <dbReference type="Proteomes" id="UP000095392"/>
    </source>
</evidence>
<organism evidence="1 3">
    <name type="scientific">Alteromonas macleodii</name>
    <name type="common">Pseudoalteromonas macleodii</name>
    <dbReference type="NCBI Taxonomy" id="28108"/>
    <lineage>
        <taxon>Bacteria</taxon>
        <taxon>Pseudomonadati</taxon>
        <taxon>Pseudomonadota</taxon>
        <taxon>Gammaproteobacteria</taxon>
        <taxon>Alteromonadales</taxon>
        <taxon>Alteromonadaceae</taxon>
        <taxon>Alteromonas/Salinimonas group</taxon>
        <taxon>Alteromonas</taxon>
    </lineage>
</organism>
<dbReference type="GeneID" id="56269332"/>
<protein>
    <submittedName>
        <fullName evidence="1">Uncharacterized protein</fullName>
    </submittedName>
</protein>
<dbReference type="EMBL" id="CP014323">
    <property type="protein sequence ID" value="AMJ98549.1"/>
    <property type="molecule type" value="Genomic_DNA"/>
</dbReference>
<gene>
    <name evidence="1" type="ORF">AVL55_10435</name>
    <name evidence="2" type="ORF">BFV95_4354</name>
</gene>
<evidence type="ECO:0000313" key="2">
    <source>
        <dbReference type="EMBL" id="OES25672.1"/>
    </source>
</evidence>
<evidence type="ECO:0000313" key="3">
    <source>
        <dbReference type="Proteomes" id="UP000063991"/>
    </source>
</evidence>
<dbReference type="RefSeq" id="WP_061095088.1">
    <property type="nucleotide sequence ID" value="NZ_CP014323.1"/>
</dbReference>
<dbReference type="EMBL" id="MIPY01000041">
    <property type="protein sequence ID" value="OES25672.1"/>
    <property type="molecule type" value="Genomic_DNA"/>
</dbReference>
<dbReference type="PATRIC" id="fig|28108.61.peg.4474"/>
<dbReference type="AlphaFoldDB" id="A0A126Q259"/>
<keyword evidence="4" id="KW-1185">Reference proteome</keyword>
<dbReference type="Proteomes" id="UP000063991">
    <property type="component" value="Chromosome"/>
</dbReference>
<dbReference type="Proteomes" id="UP000095392">
    <property type="component" value="Unassembled WGS sequence"/>
</dbReference>
<sequence>MRDLVLSKFLKDLGFKSVSEVSMLSGESRQTLDDWYKNDTRRFKNAVSGAILKKQFELTEKLNNL</sequence>
<reference evidence="1 3" key="1">
    <citation type="submission" date="2015-12" db="EMBL/GenBank/DDBJ databases">
        <authorList>
            <person name="Shamseldin A."/>
            <person name="Moawad H."/>
            <person name="Abd El-Rahim W.M."/>
            <person name="Sadowsky M.J."/>
        </authorList>
    </citation>
    <scope>NUCLEOTIDE SEQUENCE [LARGE SCALE GENOMIC DNA]</scope>
    <source>
        <strain evidence="1 3">D7</strain>
    </source>
</reference>
<evidence type="ECO:0000313" key="1">
    <source>
        <dbReference type="EMBL" id="AMJ98549.1"/>
    </source>
</evidence>
<accession>A0A126Q259</accession>